<evidence type="ECO:0000256" key="2">
    <source>
        <dbReference type="SAM" id="Phobius"/>
    </source>
</evidence>
<name>A0A9P6JEF9_MORAP</name>
<keyword evidence="2" id="KW-0812">Transmembrane</keyword>
<proteinExistence type="predicted"/>
<feature type="compositionally biased region" description="Polar residues" evidence="1">
    <location>
        <begin position="202"/>
        <end position="212"/>
    </location>
</feature>
<dbReference type="EMBL" id="JAAAHY010000028">
    <property type="protein sequence ID" value="KAF9968289.1"/>
    <property type="molecule type" value="Genomic_DNA"/>
</dbReference>
<accession>A0A9P6JEF9</accession>
<comment type="caution">
    <text evidence="3">The sequence shown here is derived from an EMBL/GenBank/DDBJ whole genome shotgun (WGS) entry which is preliminary data.</text>
</comment>
<dbReference type="AlphaFoldDB" id="A0A9P6JEF9"/>
<protein>
    <submittedName>
        <fullName evidence="3">Uncharacterized protein</fullName>
    </submittedName>
</protein>
<feature type="transmembrane region" description="Helical" evidence="2">
    <location>
        <begin position="74"/>
        <end position="94"/>
    </location>
</feature>
<feature type="transmembrane region" description="Helical" evidence="2">
    <location>
        <begin position="20"/>
        <end position="40"/>
    </location>
</feature>
<evidence type="ECO:0000313" key="4">
    <source>
        <dbReference type="Proteomes" id="UP000738359"/>
    </source>
</evidence>
<organism evidence="3 4">
    <name type="scientific">Mortierella alpina</name>
    <name type="common">Oleaginous fungus</name>
    <name type="synonym">Mortierella renispora</name>
    <dbReference type="NCBI Taxonomy" id="64518"/>
    <lineage>
        <taxon>Eukaryota</taxon>
        <taxon>Fungi</taxon>
        <taxon>Fungi incertae sedis</taxon>
        <taxon>Mucoromycota</taxon>
        <taxon>Mortierellomycotina</taxon>
        <taxon>Mortierellomycetes</taxon>
        <taxon>Mortierellales</taxon>
        <taxon>Mortierellaceae</taxon>
        <taxon>Mortierella</taxon>
    </lineage>
</organism>
<keyword evidence="2" id="KW-1133">Transmembrane helix</keyword>
<keyword evidence="2" id="KW-0472">Membrane</keyword>
<evidence type="ECO:0000313" key="3">
    <source>
        <dbReference type="EMBL" id="KAF9968289.1"/>
    </source>
</evidence>
<keyword evidence="4" id="KW-1185">Reference proteome</keyword>
<dbReference type="Proteomes" id="UP000738359">
    <property type="component" value="Unassembled WGS sequence"/>
</dbReference>
<sequence>MAFLSRFLPQPQTPEGLWQFQLMTIGFLVLYGFLHLSLFMDGMVPHNYFAAEVGSLLLYGLIPSKYSVRPISLLGRRSFILICMAATWLIQPMLTMSDTYKLYNRKEELTAHVAQTLNRIQMDKIKREGGNLKDVVDQGFFAAQLATALQCLSVLSIVITGMIVVEASCVFYKYSKFAKEGIPAAEQEKQDASAAAAESKKTGSAKNSGSAKKTTKKD</sequence>
<gene>
    <name evidence="3" type="ORF">BGZ70_005286</name>
</gene>
<dbReference type="OrthoDB" id="2387116at2759"/>
<reference evidence="3" key="1">
    <citation type="journal article" date="2020" name="Fungal Divers.">
        <title>Resolving the Mortierellaceae phylogeny through synthesis of multi-gene phylogenetics and phylogenomics.</title>
        <authorList>
            <person name="Vandepol N."/>
            <person name="Liber J."/>
            <person name="Desiro A."/>
            <person name="Na H."/>
            <person name="Kennedy M."/>
            <person name="Barry K."/>
            <person name="Grigoriev I.V."/>
            <person name="Miller A.N."/>
            <person name="O'Donnell K."/>
            <person name="Stajich J.E."/>
            <person name="Bonito G."/>
        </authorList>
    </citation>
    <scope>NUCLEOTIDE SEQUENCE</scope>
    <source>
        <strain evidence="3">CK1249</strain>
    </source>
</reference>
<feature type="region of interest" description="Disordered" evidence="1">
    <location>
        <begin position="188"/>
        <end position="218"/>
    </location>
</feature>
<evidence type="ECO:0000256" key="1">
    <source>
        <dbReference type="SAM" id="MobiDB-lite"/>
    </source>
</evidence>
<feature type="transmembrane region" description="Helical" evidence="2">
    <location>
        <begin position="141"/>
        <end position="165"/>
    </location>
</feature>